<organism evidence="1 2">
    <name type="scientific">Streptococcus panodentis</name>
    <dbReference type="NCBI Taxonomy" id="1581472"/>
    <lineage>
        <taxon>Bacteria</taxon>
        <taxon>Bacillati</taxon>
        <taxon>Bacillota</taxon>
        <taxon>Bacilli</taxon>
        <taxon>Lactobacillales</taxon>
        <taxon>Streptococcaceae</taxon>
        <taxon>Streptococcus</taxon>
    </lineage>
</organism>
<comment type="caution">
    <text evidence="1">The sequence shown here is derived from an EMBL/GenBank/DDBJ whole genome shotgun (WGS) entry which is preliminary data.</text>
</comment>
<evidence type="ECO:0000313" key="2">
    <source>
        <dbReference type="Proteomes" id="UP001519349"/>
    </source>
</evidence>
<gene>
    <name evidence="1" type="ORF">DHL47_09990</name>
</gene>
<evidence type="ECO:0000313" key="1">
    <source>
        <dbReference type="EMBL" id="MBP2621638.1"/>
    </source>
</evidence>
<evidence type="ECO:0008006" key="3">
    <source>
        <dbReference type="Google" id="ProtNLM"/>
    </source>
</evidence>
<sequence>MREFLEAITNVTKVVQDEEVAHLYFPVGEAVLGTEKAYNTFQTASDRSVDMQTYAQKAHADIMETIDSKFTKGLDEAFESLNEVNGQNKKYTAQNMSHKVEKTYTYKEGVTHTYEKEEKYTLSQLLDGKASPIQAAKDVYDKHLSIVKERTKNKDSLTDAEIKMIEGKNNEELVQLYFPTEIGDYNRLKATNWQEKNKEWLAPVETVFRGFAAIVSFISIGVGSGGTALPAAGAIASAFLIGDTAYSAVTENTLISGTQLTGEERNWAIAETGAVALSLGASKWLAPIAEARKSTKLGTVATVVSKADDAVDTFHVAYDVLTKSEEEAGASLAQFALFKGGGFALGKIRGAKAQNIDAMKVNDVDADYRNYAYSKIADGQDPLSMPEWRKKYTVSQQNFSNYSEFSAGKINEFKTNFNDVETNITVRTRNSAGEVQRIQLKAVGLDESGNIRIQDYTSAKDGLSVKRQEVLENLSKYGGTVVGDGKGTFIGGAKIEPGTRIDIVSQKTADISIEHVSPQIKQATFNKIDELGSGEIDWNPLERQQELKDTFDTYAERAVHEGAVPSKEAFYKMYEARQYDYPNTYKEIIKQPYLRSGASSVVNGWSIENFVFGSKGSSIGRVTGWYWSR</sequence>
<dbReference type="RefSeq" id="WP_209551720.1">
    <property type="nucleotide sequence ID" value="NZ_QFAY01000021.1"/>
</dbReference>
<proteinExistence type="predicted"/>
<reference evidence="1 2" key="1">
    <citation type="submission" date="2018-05" db="EMBL/GenBank/DDBJ databases">
        <title>Draft genome sequence of Streptococcus panodentis CCUG 70867T.</title>
        <authorList>
            <person name="Salva-Serra F."/>
            <person name="Mendez V."/>
            <person name="Jaen-Luchoro D."/>
            <person name="Gonzales-Siles L."/>
            <person name="Karlsson R."/>
            <person name="Engstrom-Jakobsson H."/>
            <person name="Busquets A."/>
            <person name="Gomila M."/>
            <person name="Pineiro-Iglesias B."/>
            <person name="Bennasar-Figueras A."/>
            <person name="Seeger M."/>
            <person name="Moore E."/>
        </authorList>
    </citation>
    <scope>NUCLEOTIDE SEQUENCE [LARGE SCALE GENOMIC DNA]</scope>
    <source>
        <strain evidence="1 2">CCUG 70867</strain>
    </source>
</reference>
<accession>A0ABS5AYI8</accession>
<name>A0ABS5AYI8_9STRE</name>
<dbReference type="InterPro" id="IPR041934">
    <property type="entry name" value="NAD_glyco_helical_dom"/>
</dbReference>
<dbReference type="Proteomes" id="UP001519349">
    <property type="component" value="Unassembled WGS sequence"/>
</dbReference>
<keyword evidence="2" id="KW-1185">Reference proteome</keyword>
<dbReference type="Gene3D" id="1.10.10.1660">
    <property type="entry name" value="Nicotine adenine dinucleotide glycohydrolase, helical linker domain"/>
    <property type="match status" value="1"/>
</dbReference>
<dbReference type="EMBL" id="QFAY01000021">
    <property type="protein sequence ID" value="MBP2621638.1"/>
    <property type="molecule type" value="Genomic_DNA"/>
</dbReference>
<protein>
    <recommendedName>
        <fullName evidence="3">LXG domain-containing protein</fullName>
    </recommendedName>
</protein>